<keyword evidence="4" id="KW-0812">Transmembrane</keyword>
<evidence type="ECO:0000256" key="2">
    <source>
        <dbReference type="ARBA" id="ARBA00022737"/>
    </source>
</evidence>
<feature type="chain" id="PRO_5014981381" description="Galactose oxidase" evidence="5">
    <location>
        <begin position="25"/>
        <end position="542"/>
    </location>
</feature>
<dbReference type="Proteomes" id="UP000233469">
    <property type="component" value="Unassembled WGS sequence"/>
</dbReference>
<keyword evidence="4" id="KW-1133">Transmembrane helix</keyword>
<sequence length="542" mass="60595">MLKNSLVNFTLLWILLQVLVKVNCQMTPFKPSVVRCHTATLIDNKLYILGGLDLSNKPVKEFFYLDISVSFDTQQLLWQDLTNINMVPAHFDATSVKGGANNDTLFLYGGATLVQTMALVYTFDSQNIAWSIPKIAGINDISRISRLSGIINRDGKIYLYSGHTINLNSGQESLINAPTRRSHYGATLLPDNRIIYIGGMSETTISDVALPLSEVYIYDTISDSWRKEVTSGKIPSDRGGFSSILDLKNYNWYVPKFSGKIPSPRAYHEANVIGKYMVISFGIGYNKLVESDILLLDISNNKEYVWTTKFDLSVPKTSPPPSSSSSSLSPSLPLPSSSQLSDSSSNNSNSNIVGTIVGSLLSGIIFLTIGCFFIYKWNKNRQNHKTINENNNYNNYSQKEQDIPDYEQAIDNNEQEIIKMPRNHHGQEIILTPKNENTTNHEPIIVPANDYHGQEIMQTPKNGNSTNNELIITAPAVASDNNNYNYGQEIISTSNNDRLSSQILKDEILQAVKKEIAQTLKNELQAVRDNNFDITKNNARQD</sequence>
<reference evidence="6 7" key="1">
    <citation type="submission" date="2016-04" db="EMBL/GenBank/DDBJ databases">
        <title>Genome analyses suggest a sexual origin of heterokaryosis in a supposedly ancient asexual fungus.</title>
        <authorList>
            <person name="Ropars J."/>
            <person name="Sedzielewska K."/>
            <person name="Noel J."/>
            <person name="Charron P."/>
            <person name="Farinelli L."/>
            <person name="Marton T."/>
            <person name="Kruger M."/>
            <person name="Pelin A."/>
            <person name="Brachmann A."/>
            <person name="Corradi N."/>
        </authorList>
    </citation>
    <scope>NUCLEOTIDE SEQUENCE [LARGE SCALE GENOMIC DNA]</scope>
    <source>
        <strain evidence="6 7">C2</strain>
    </source>
</reference>
<keyword evidence="2" id="KW-0677">Repeat</keyword>
<organism evidence="6 7">
    <name type="scientific">Rhizophagus irregularis</name>
    <dbReference type="NCBI Taxonomy" id="588596"/>
    <lineage>
        <taxon>Eukaryota</taxon>
        <taxon>Fungi</taxon>
        <taxon>Fungi incertae sedis</taxon>
        <taxon>Mucoromycota</taxon>
        <taxon>Glomeromycotina</taxon>
        <taxon>Glomeromycetes</taxon>
        <taxon>Glomerales</taxon>
        <taxon>Glomeraceae</taxon>
        <taxon>Rhizophagus</taxon>
    </lineage>
</organism>
<evidence type="ECO:0000313" key="6">
    <source>
        <dbReference type="EMBL" id="PKK63037.1"/>
    </source>
</evidence>
<dbReference type="PANTHER" id="PTHR46093">
    <property type="entry name" value="ACYL-COA-BINDING DOMAIN-CONTAINING PROTEIN 5"/>
    <property type="match status" value="1"/>
</dbReference>
<dbReference type="SUPFAM" id="SSF117281">
    <property type="entry name" value="Kelch motif"/>
    <property type="match status" value="1"/>
</dbReference>
<protein>
    <recommendedName>
        <fullName evidence="8">Galactose oxidase</fullName>
    </recommendedName>
</protein>
<evidence type="ECO:0000256" key="5">
    <source>
        <dbReference type="SAM" id="SignalP"/>
    </source>
</evidence>
<dbReference type="VEuPathDB" id="FungiDB:RhiirA1_450448"/>
<evidence type="ECO:0000313" key="7">
    <source>
        <dbReference type="Proteomes" id="UP000233469"/>
    </source>
</evidence>
<feature type="region of interest" description="Disordered" evidence="3">
    <location>
        <begin position="314"/>
        <end position="346"/>
    </location>
</feature>
<comment type="caution">
    <text evidence="6">The sequence shown here is derived from an EMBL/GenBank/DDBJ whole genome shotgun (WGS) entry which is preliminary data.</text>
</comment>
<dbReference type="PANTHER" id="PTHR46093:SF18">
    <property type="entry name" value="FIBRONECTIN TYPE-III DOMAIN-CONTAINING PROTEIN"/>
    <property type="match status" value="1"/>
</dbReference>
<keyword evidence="1" id="KW-0880">Kelch repeat</keyword>
<dbReference type="AlphaFoldDB" id="A0A2N1MN22"/>
<evidence type="ECO:0008006" key="8">
    <source>
        <dbReference type="Google" id="ProtNLM"/>
    </source>
</evidence>
<reference evidence="6 7" key="2">
    <citation type="submission" date="2017-10" db="EMBL/GenBank/DDBJ databases">
        <title>Extensive intraspecific genome diversity in a model arbuscular mycorrhizal fungus.</title>
        <authorList>
            <person name="Chen E.C.H."/>
            <person name="Morin E."/>
            <person name="Baudet D."/>
            <person name="Noel J."/>
            <person name="Ndikumana S."/>
            <person name="Charron P."/>
            <person name="St-Onge C."/>
            <person name="Giorgi J."/>
            <person name="Grigoriev I.V."/>
            <person name="Roux C."/>
            <person name="Martin F.M."/>
            <person name="Corradi N."/>
        </authorList>
    </citation>
    <scope>NUCLEOTIDE SEQUENCE [LARGE SCALE GENOMIC DNA]</scope>
    <source>
        <strain evidence="6 7">C2</strain>
    </source>
</reference>
<keyword evidence="5" id="KW-0732">Signal</keyword>
<dbReference type="VEuPathDB" id="FungiDB:RhiirFUN_023875"/>
<proteinExistence type="predicted"/>
<accession>A0A2N1MN22</accession>
<feature type="signal peptide" evidence="5">
    <location>
        <begin position="1"/>
        <end position="24"/>
    </location>
</feature>
<dbReference type="EMBL" id="LLXL01001744">
    <property type="protein sequence ID" value="PKK63037.1"/>
    <property type="molecule type" value="Genomic_DNA"/>
</dbReference>
<gene>
    <name evidence="6" type="ORF">RhiirC2_813416</name>
</gene>
<dbReference type="Gene3D" id="2.120.10.80">
    <property type="entry name" value="Kelch-type beta propeller"/>
    <property type="match status" value="1"/>
</dbReference>
<dbReference type="InterPro" id="IPR015915">
    <property type="entry name" value="Kelch-typ_b-propeller"/>
</dbReference>
<dbReference type="Pfam" id="PF24681">
    <property type="entry name" value="Kelch_KLHDC2_KLHL20_DRC7"/>
    <property type="match status" value="1"/>
</dbReference>
<evidence type="ECO:0000256" key="3">
    <source>
        <dbReference type="SAM" id="MobiDB-lite"/>
    </source>
</evidence>
<evidence type="ECO:0000256" key="4">
    <source>
        <dbReference type="SAM" id="Phobius"/>
    </source>
</evidence>
<keyword evidence="4" id="KW-0472">Membrane</keyword>
<evidence type="ECO:0000256" key="1">
    <source>
        <dbReference type="ARBA" id="ARBA00022441"/>
    </source>
</evidence>
<feature type="compositionally biased region" description="Low complexity" evidence="3">
    <location>
        <begin position="323"/>
        <end position="346"/>
    </location>
</feature>
<dbReference type="VEuPathDB" id="FungiDB:FUN_001339"/>
<name>A0A2N1MN22_9GLOM</name>
<feature type="transmembrane region" description="Helical" evidence="4">
    <location>
        <begin position="352"/>
        <end position="375"/>
    </location>
</feature>